<dbReference type="Gene3D" id="1.10.1420.10">
    <property type="match status" value="2"/>
</dbReference>
<dbReference type="SUPFAM" id="SSF53150">
    <property type="entry name" value="DNA repair protein MutS, domain II"/>
    <property type="match status" value="1"/>
</dbReference>
<keyword evidence="5 9" id="KW-0067">ATP-binding</keyword>
<keyword evidence="7 9" id="KW-0234">DNA repair</keyword>
<dbReference type="GO" id="GO:0140664">
    <property type="term" value="F:ATP-dependent DNA damage sensor activity"/>
    <property type="evidence" value="ECO:0007669"/>
    <property type="project" value="InterPro"/>
</dbReference>
<dbReference type="InterPro" id="IPR027417">
    <property type="entry name" value="P-loop_NTPase"/>
</dbReference>
<dbReference type="PANTHER" id="PTHR11361:SF34">
    <property type="entry name" value="DNA MISMATCH REPAIR PROTEIN MSH1, MITOCHONDRIAL"/>
    <property type="match status" value="1"/>
</dbReference>
<evidence type="ECO:0000313" key="13">
    <source>
        <dbReference type="EMBL" id="PJF47993.1"/>
    </source>
</evidence>
<dbReference type="SUPFAM" id="SSF55271">
    <property type="entry name" value="DNA repair protein MutS, domain I"/>
    <property type="match status" value="1"/>
</dbReference>
<dbReference type="CDD" id="cd03284">
    <property type="entry name" value="ABC_MutS1"/>
    <property type="match status" value="1"/>
</dbReference>
<dbReference type="Gene3D" id="3.40.50.300">
    <property type="entry name" value="P-loop containing nucleotide triphosphate hydrolases"/>
    <property type="match status" value="1"/>
</dbReference>
<sequence>MSEASATPIRRQYLELKRQYPDCILFFRLGDFYETFDADAELVARELDVALTSRPVAKDVRIPMAGVPHHAAEGYIARLIARGYRVAIADQVGNEAINGLMPREVRRVITPGTVVEPGMLDAARPNYLSAVIGAAANDERQATTQSPIGLAYCDITTGEFCATQLESRVELERELARIQPREMLTPNDGGRPTPAGRDDSPYPTTPLPSYRFELSHARQALLDHFKVSTLQGFGIEEKPYALRAAGAIIAYLRETQPAALSQLRELRTYAVSQFMGLDAVTRRNLELLEPLRPAAGGGKTTPTLLGVLDKTLSPMGARLLRAWIAQPLLDQAAIEARLAQVDALFGDALLRAKLRDALKQMPDLERLTTRVLSGIATPRDLLNLKAACARVVEIGDWRLEIAHRLSSNPQSLISDLQPLIAGLRAVADLIAAAIKDEPDDDGFIQPGFSAELDSVHRAARDAKRWVANLERVERERTGIKSLKVGYNKVFGYYIEVTHAHRDAIPNDYIRKQTLTNAERYITPQLKEYEALILNADERIAEIERRLLIEINQAIAAHARALLEAAQVIARLDVAAALAEVAARNHYCRPRFNDEGRIAIKDGRHPVIEHLLRETPFTPNDAHLDRDARILIITGPNMSGKSSYMRQVALIALMAQIGSYVPAREADLCIVDRIFTRIGAQDELTAGQSTFMVEMVETANILHHCTSRSLVILDEIGRGTSTYDGLAIAWAVVEYLHNHPEHRPLTLFATHYHELIRLADVLPHVRNYNVAVSEEGGQIVFLHKVIAGGADRSYGIHVAQLAGLPPAVVHRAQDVLKELENGQRAHERPTPTEDRPAQMSLFAEPSPALEKLKQLDPNALSPLEALTALYELKKLL</sequence>
<evidence type="ECO:0000256" key="9">
    <source>
        <dbReference type="HAMAP-Rule" id="MF_00096"/>
    </source>
</evidence>
<dbReference type="Pfam" id="PF01624">
    <property type="entry name" value="MutS_I"/>
    <property type="match status" value="1"/>
</dbReference>
<dbReference type="Pfam" id="PF05192">
    <property type="entry name" value="MutS_III"/>
    <property type="match status" value="1"/>
</dbReference>
<evidence type="ECO:0000259" key="12">
    <source>
        <dbReference type="PROSITE" id="PS00486"/>
    </source>
</evidence>
<dbReference type="SMART" id="SM00534">
    <property type="entry name" value="MUTSac"/>
    <property type="match status" value="1"/>
</dbReference>
<dbReference type="InterPro" id="IPR007860">
    <property type="entry name" value="DNA_mmatch_repair_MutS_con_dom"/>
</dbReference>
<dbReference type="InterPro" id="IPR016151">
    <property type="entry name" value="DNA_mismatch_repair_MutS_N"/>
</dbReference>
<accession>A0A2M8QDV9</accession>
<dbReference type="AlphaFoldDB" id="A0A2M8QDV9"/>
<dbReference type="SUPFAM" id="SSF52540">
    <property type="entry name" value="P-loop containing nucleoside triphosphate hydrolases"/>
    <property type="match status" value="1"/>
</dbReference>
<dbReference type="InterPro" id="IPR036187">
    <property type="entry name" value="DNA_mismatch_repair_MutS_sf"/>
</dbReference>
<reference evidence="13 14" key="1">
    <citation type="submission" date="2017-11" db="EMBL/GenBank/DDBJ databases">
        <title>Evolution of Phototrophy in the Chloroflexi Phylum Driven by Horizontal Gene Transfer.</title>
        <authorList>
            <person name="Ward L.M."/>
            <person name="Hemp J."/>
            <person name="Shih P.M."/>
            <person name="Mcglynn S.E."/>
            <person name="Fischer W."/>
        </authorList>
    </citation>
    <scope>NUCLEOTIDE SEQUENCE [LARGE SCALE GENOMIC DNA]</scope>
    <source>
        <strain evidence="13">JP3_7</strain>
    </source>
</reference>
<comment type="caution">
    <text evidence="13">The sequence shown here is derived from an EMBL/GenBank/DDBJ whole genome shotgun (WGS) entry which is preliminary data.</text>
</comment>
<dbReference type="Pfam" id="PF05188">
    <property type="entry name" value="MutS_II"/>
    <property type="match status" value="1"/>
</dbReference>
<comment type="function">
    <text evidence="8 9">This protein is involved in the repair of mismatches in DNA. It is possible that it carries out the mismatch recognition step. This protein has a weak ATPase activity.</text>
</comment>
<dbReference type="NCBIfam" id="NF003810">
    <property type="entry name" value="PRK05399.1"/>
    <property type="match status" value="1"/>
</dbReference>
<organism evidence="13 14">
    <name type="scientific">Candidatus Thermofonsia Clade 3 bacterium</name>
    <dbReference type="NCBI Taxonomy" id="2364212"/>
    <lineage>
        <taxon>Bacteria</taxon>
        <taxon>Bacillati</taxon>
        <taxon>Chloroflexota</taxon>
        <taxon>Candidatus Thermofontia</taxon>
        <taxon>Candidatus Thermofonsia Clade 3</taxon>
    </lineage>
</organism>
<evidence type="ECO:0000256" key="10">
    <source>
        <dbReference type="RuleBase" id="RU003756"/>
    </source>
</evidence>
<dbReference type="InterPro" id="IPR007861">
    <property type="entry name" value="DNA_mismatch_repair_MutS_clamp"/>
</dbReference>
<dbReference type="PANTHER" id="PTHR11361">
    <property type="entry name" value="DNA MISMATCH REPAIR PROTEIN MUTS FAMILY MEMBER"/>
    <property type="match status" value="1"/>
</dbReference>
<dbReference type="InterPro" id="IPR000432">
    <property type="entry name" value="DNA_mismatch_repair_MutS_C"/>
</dbReference>
<dbReference type="InterPro" id="IPR007696">
    <property type="entry name" value="DNA_mismatch_repair_MutS_core"/>
</dbReference>
<dbReference type="Pfam" id="PF05190">
    <property type="entry name" value="MutS_IV"/>
    <property type="match status" value="1"/>
</dbReference>
<evidence type="ECO:0000256" key="7">
    <source>
        <dbReference type="ARBA" id="ARBA00023204"/>
    </source>
</evidence>
<evidence type="ECO:0000256" key="11">
    <source>
        <dbReference type="SAM" id="MobiDB-lite"/>
    </source>
</evidence>
<keyword evidence="3 9" id="KW-0547">Nucleotide-binding</keyword>
<dbReference type="EMBL" id="PGTN01000027">
    <property type="protein sequence ID" value="PJF47993.1"/>
    <property type="molecule type" value="Genomic_DNA"/>
</dbReference>
<gene>
    <name evidence="9" type="primary">mutS</name>
    <name evidence="13" type="ORF">CUN48_05655</name>
</gene>
<dbReference type="SUPFAM" id="SSF48334">
    <property type="entry name" value="DNA repair protein MutS, domain III"/>
    <property type="match status" value="1"/>
</dbReference>
<dbReference type="PIRSF" id="PIRSF037677">
    <property type="entry name" value="DNA_mis_repair_Msh6"/>
    <property type="match status" value="1"/>
</dbReference>
<dbReference type="Proteomes" id="UP000230790">
    <property type="component" value="Unassembled WGS sequence"/>
</dbReference>
<evidence type="ECO:0000256" key="3">
    <source>
        <dbReference type="ARBA" id="ARBA00022741"/>
    </source>
</evidence>
<dbReference type="Gene3D" id="3.40.1170.10">
    <property type="entry name" value="DNA repair protein MutS, domain I"/>
    <property type="match status" value="1"/>
</dbReference>
<dbReference type="InterPro" id="IPR017261">
    <property type="entry name" value="DNA_mismatch_repair_MutS/MSH"/>
</dbReference>
<dbReference type="PROSITE" id="PS00486">
    <property type="entry name" value="DNA_MISMATCH_REPAIR_2"/>
    <property type="match status" value="1"/>
</dbReference>
<evidence type="ECO:0000256" key="6">
    <source>
        <dbReference type="ARBA" id="ARBA00023125"/>
    </source>
</evidence>
<feature type="domain" description="DNA mismatch repair proteins mutS family" evidence="12">
    <location>
        <begin position="708"/>
        <end position="724"/>
    </location>
</feature>
<comment type="similarity">
    <text evidence="1 9 10">Belongs to the DNA mismatch repair MutS family.</text>
</comment>
<evidence type="ECO:0000256" key="4">
    <source>
        <dbReference type="ARBA" id="ARBA00022763"/>
    </source>
</evidence>
<evidence type="ECO:0000256" key="8">
    <source>
        <dbReference type="ARBA" id="ARBA00024647"/>
    </source>
</evidence>
<dbReference type="Pfam" id="PF00488">
    <property type="entry name" value="MutS_V"/>
    <property type="match status" value="1"/>
</dbReference>
<dbReference type="HAMAP" id="MF_00096">
    <property type="entry name" value="MutS"/>
    <property type="match status" value="1"/>
</dbReference>
<evidence type="ECO:0000256" key="1">
    <source>
        <dbReference type="ARBA" id="ARBA00006271"/>
    </source>
</evidence>
<protein>
    <recommendedName>
        <fullName evidence="2 9">DNA mismatch repair protein MutS</fullName>
    </recommendedName>
</protein>
<dbReference type="GO" id="GO:0006298">
    <property type="term" value="P:mismatch repair"/>
    <property type="evidence" value="ECO:0007669"/>
    <property type="project" value="UniProtKB-UniRule"/>
</dbReference>
<dbReference type="GO" id="GO:0005524">
    <property type="term" value="F:ATP binding"/>
    <property type="evidence" value="ECO:0007669"/>
    <property type="project" value="UniProtKB-UniRule"/>
</dbReference>
<evidence type="ECO:0000313" key="14">
    <source>
        <dbReference type="Proteomes" id="UP000230790"/>
    </source>
</evidence>
<feature type="binding site" evidence="9">
    <location>
        <begin position="634"/>
        <end position="641"/>
    </location>
    <ligand>
        <name>ATP</name>
        <dbReference type="ChEBI" id="CHEBI:30616"/>
    </ligand>
</feature>
<dbReference type="GO" id="GO:0030983">
    <property type="term" value="F:mismatched DNA binding"/>
    <property type="evidence" value="ECO:0007669"/>
    <property type="project" value="InterPro"/>
</dbReference>
<proteinExistence type="inferred from homology"/>
<dbReference type="SMART" id="SM00533">
    <property type="entry name" value="MUTSd"/>
    <property type="match status" value="1"/>
</dbReference>
<dbReference type="InterPro" id="IPR036678">
    <property type="entry name" value="MutS_con_dom_sf"/>
</dbReference>
<evidence type="ECO:0000256" key="2">
    <source>
        <dbReference type="ARBA" id="ARBA00021982"/>
    </source>
</evidence>
<dbReference type="InterPro" id="IPR045076">
    <property type="entry name" value="MutS"/>
</dbReference>
<name>A0A2M8QDV9_9CHLR</name>
<dbReference type="Gene3D" id="3.30.420.110">
    <property type="entry name" value="MutS, connector domain"/>
    <property type="match status" value="1"/>
</dbReference>
<dbReference type="GO" id="GO:0003684">
    <property type="term" value="F:damaged DNA binding"/>
    <property type="evidence" value="ECO:0007669"/>
    <property type="project" value="UniProtKB-UniRule"/>
</dbReference>
<keyword evidence="4 9" id="KW-0227">DNA damage</keyword>
<keyword evidence="6 9" id="KW-0238">DNA-binding</keyword>
<evidence type="ECO:0000256" key="5">
    <source>
        <dbReference type="ARBA" id="ARBA00022840"/>
    </source>
</evidence>
<dbReference type="InterPro" id="IPR005748">
    <property type="entry name" value="DNA_mismatch_repair_MutS"/>
</dbReference>
<dbReference type="NCBIfam" id="TIGR01070">
    <property type="entry name" value="mutS1"/>
    <property type="match status" value="1"/>
</dbReference>
<dbReference type="FunFam" id="3.40.50.300:FF:000870">
    <property type="entry name" value="MutS protein homolog 4"/>
    <property type="match status" value="1"/>
</dbReference>
<dbReference type="GO" id="GO:0005829">
    <property type="term" value="C:cytosol"/>
    <property type="evidence" value="ECO:0007669"/>
    <property type="project" value="TreeGrafter"/>
</dbReference>
<feature type="region of interest" description="Disordered" evidence="11">
    <location>
        <begin position="180"/>
        <end position="207"/>
    </location>
</feature>
<dbReference type="InterPro" id="IPR007695">
    <property type="entry name" value="DNA_mismatch_repair_MutS-lik_N"/>
</dbReference>
<dbReference type="Gene3D" id="6.10.140.430">
    <property type="match status" value="1"/>
</dbReference>